<comment type="catalytic activity">
    <reaction evidence="19">
        <text>resolvin D2 + NAD(+) = 16-oxoresolvin D2 + NADH + H(+)</text>
        <dbReference type="Rhea" id="RHEA:53588"/>
        <dbReference type="ChEBI" id="CHEBI:15378"/>
        <dbReference type="ChEBI" id="CHEBI:57540"/>
        <dbReference type="ChEBI" id="CHEBI:57945"/>
        <dbReference type="ChEBI" id="CHEBI:133367"/>
        <dbReference type="ChEBI" id="CHEBI:137498"/>
    </reaction>
    <physiologicalReaction direction="left-to-right" evidence="19">
        <dbReference type="Rhea" id="RHEA:53589"/>
    </physiologicalReaction>
</comment>
<dbReference type="SUPFAM" id="SSF51735">
    <property type="entry name" value="NAD(P)-binding Rossmann-fold domains"/>
    <property type="match status" value="1"/>
</dbReference>
<evidence type="ECO:0000256" key="22">
    <source>
        <dbReference type="RuleBase" id="RU000363"/>
    </source>
</evidence>
<organism evidence="24 25">
    <name type="scientific">Tigriopus californicus</name>
    <name type="common">Marine copepod</name>
    <dbReference type="NCBI Taxonomy" id="6832"/>
    <lineage>
        <taxon>Eukaryota</taxon>
        <taxon>Metazoa</taxon>
        <taxon>Ecdysozoa</taxon>
        <taxon>Arthropoda</taxon>
        <taxon>Crustacea</taxon>
        <taxon>Multicrustacea</taxon>
        <taxon>Hexanauplia</taxon>
        <taxon>Copepoda</taxon>
        <taxon>Harpacticoida</taxon>
        <taxon>Harpacticidae</taxon>
        <taxon>Tigriopus</taxon>
    </lineage>
</organism>
<keyword evidence="23" id="KW-0812">Transmembrane</keyword>
<evidence type="ECO:0000256" key="15">
    <source>
        <dbReference type="ARBA" id="ARBA00048393"/>
    </source>
</evidence>
<dbReference type="Gene3D" id="3.40.50.720">
    <property type="entry name" value="NAD(P)-binding Rossmann-like Domain"/>
    <property type="match status" value="1"/>
</dbReference>
<dbReference type="EC" id="1.1.1.232" evidence="4"/>
<evidence type="ECO:0000256" key="11">
    <source>
        <dbReference type="ARBA" id="ARBA00048008"/>
    </source>
</evidence>
<protein>
    <recommendedName>
        <fullName evidence="5">15-hydroxyprostaglandin dehydrogenase [NAD(+)]</fullName>
        <ecNumber evidence="3">1.1.1.141</ecNumber>
        <ecNumber evidence="4">1.1.1.232</ecNumber>
    </recommendedName>
    <alternativeName>
        <fullName evidence="7">Eicosanoid/docosanoid dehydrogenase [NAD(+)]</fullName>
    </alternativeName>
    <alternativeName>
        <fullName evidence="6">Prostaglandin dehydrogenase 1</fullName>
    </alternativeName>
</protein>
<evidence type="ECO:0000256" key="16">
    <source>
        <dbReference type="ARBA" id="ARBA00048535"/>
    </source>
</evidence>
<keyword evidence="2" id="KW-0560">Oxidoreductase</keyword>
<dbReference type="GO" id="GO:0047034">
    <property type="term" value="F:15-hydroxyicosatetraenoate dehydrogenase activity"/>
    <property type="evidence" value="ECO:0007669"/>
    <property type="project" value="UniProtKB-EC"/>
</dbReference>
<comment type="catalytic activity">
    <reaction evidence="16">
        <text>lipoxin A4 + NAD(+) = 15-oxo-(5S,6R)-dihydroxy-(7E,9E,11Z,13E)-eicosatetraenoate + NADH + H(+)</text>
        <dbReference type="Rhea" id="RHEA:41572"/>
        <dbReference type="ChEBI" id="CHEBI:15378"/>
        <dbReference type="ChEBI" id="CHEBI:57540"/>
        <dbReference type="ChEBI" id="CHEBI:57945"/>
        <dbReference type="ChEBI" id="CHEBI:67026"/>
        <dbReference type="ChEBI" id="CHEBI:78311"/>
    </reaction>
    <physiologicalReaction direction="left-to-right" evidence="16">
        <dbReference type="Rhea" id="RHEA:41573"/>
    </physiologicalReaction>
</comment>
<evidence type="ECO:0000256" key="18">
    <source>
        <dbReference type="ARBA" id="ARBA00048739"/>
    </source>
</evidence>
<evidence type="ECO:0000256" key="2">
    <source>
        <dbReference type="ARBA" id="ARBA00023002"/>
    </source>
</evidence>
<comment type="catalytic activity">
    <reaction evidence="15">
        <text>resolvin D2 + NAD(+) = 7-oxoresolvin D2 + NADH + H(+)</text>
        <dbReference type="Rhea" id="RHEA:53584"/>
        <dbReference type="ChEBI" id="CHEBI:15378"/>
        <dbReference type="ChEBI" id="CHEBI:57540"/>
        <dbReference type="ChEBI" id="CHEBI:57945"/>
        <dbReference type="ChEBI" id="CHEBI:133367"/>
        <dbReference type="ChEBI" id="CHEBI:137497"/>
    </reaction>
    <physiologicalReaction direction="left-to-right" evidence="15">
        <dbReference type="Rhea" id="RHEA:53585"/>
    </physiologicalReaction>
</comment>
<dbReference type="Pfam" id="PF00106">
    <property type="entry name" value="adh_short"/>
    <property type="match status" value="1"/>
</dbReference>
<evidence type="ECO:0000313" key="24">
    <source>
        <dbReference type="EMBL" id="TRY67484.1"/>
    </source>
</evidence>
<gene>
    <name evidence="24" type="ORF">TCAL_09239</name>
</gene>
<dbReference type="EMBL" id="VCGU01000011">
    <property type="protein sequence ID" value="TRY67484.1"/>
    <property type="molecule type" value="Genomic_DNA"/>
</dbReference>
<evidence type="ECO:0000256" key="3">
    <source>
        <dbReference type="ARBA" id="ARBA00038968"/>
    </source>
</evidence>
<comment type="function">
    <text evidence="8">Catalyzes the NAD-dependent dehydrogenation (oxidation) of a broad array of hydroxylated polyunsaturated fatty acids (mainly eicosanoids and docosanoids, including prostaglandins, lipoxins and resolvins), yielding their corresponding keto (oxo) metabolites. Decreases the levels of the pro-proliferative prostaglandins such as prostaglandin E2 (whose activity is increased in cancer because of an increase in the expression of cyclooxygenase 2) and generates oxo-fatty acid products that can profoundly influence cell function by abrogating pro-inflammatory cytokine expression. Converts resolvins E1, D1 and D2 to their oxo products, which represents a mode of resolvin inactivation. Resolvin E1 plays important roles during the resolution phase of acute inflammation, while resolvins D1 and D2 have a unique role in obesity-induced adipose inflammation.</text>
</comment>
<evidence type="ECO:0000256" key="9">
    <source>
        <dbReference type="ARBA" id="ARBA00047325"/>
    </source>
</evidence>
<dbReference type="AlphaFoldDB" id="A0A553NPZ9"/>
<dbReference type="PRINTS" id="PR00080">
    <property type="entry name" value="SDRFAMILY"/>
</dbReference>
<dbReference type="PRINTS" id="PR00081">
    <property type="entry name" value="GDHRDH"/>
</dbReference>
<evidence type="ECO:0000256" key="21">
    <source>
        <dbReference type="ARBA" id="ARBA00049188"/>
    </source>
</evidence>
<evidence type="ECO:0000256" key="4">
    <source>
        <dbReference type="ARBA" id="ARBA00039060"/>
    </source>
</evidence>
<evidence type="ECO:0000256" key="6">
    <source>
        <dbReference type="ARBA" id="ARBA00041812"/>
    </source>
</evidence>
<evidence type="ECO:0000256" key="20">
    <source>
        <dbReference type="ARBA" id="ARBA00049151"/>
    </source>
</evidence>
<dbReference type="OMA" id="YFSEMND"/>
<dbReference type="OrthoDB" id="6368354at2759"/>
<comment type="catalytic activity">
    <reaction evidence="12">
        <text>15-oxo-(5S,6R)-dihydroxy-(7E,9E,11Z)-eicosatrienoate + NADH + H(+) = (5S,6R,15S)-trihydroxy-(7E,9E,11Z)-eicosatrienoate + NAD(+)</text>
        <dbReference type="Rhea" id="RHEA:41596"/>
        <dbReference type="ChEBI" id="CHEBI:15378"/>
        <dbReference type="ChEBI" id="CHEBI:57540"/>
        <dbReference type="ChEBI" id="CHEBI:57945"/>
        <dbReference type="ChEBI" id="CHEBI:78325"/>
        <dbReference type="ChEBI" id="CHEBI:78329"/>
    </reaction>
    <physiologicalReaction direction="left-to-right" evidence="12">
        <dbReference type="Rhea" id="RHEA:41597"/>
    </physiologicalReaction>
</comment>
<keyword evidence="25" id="KW-1185">Reference proteome</keyword>
<comment type="catalytic activity">
    <reaction evidence="11">
        <text>14-hydroxy-(4Z,7Z,10Z,12E,16Z,19Z)-docosahexaenoate + NAD(+) = 14-oxo-(4Z,7Z,10Z,12E,16Z,19Z)-docosahexaenoate + NADH + H(+)</text>
        <dbReference type="Rhea" id="RHEA:48952"/>
        <dbReference type="ChEBI" id="CHEBI:15378"/>
        <dbReference type="ChEBI" id="CHEBI:57540"/>
        <dbReference type="ChEBI" id="CHEBI:57945"/>
        <dbReference type="ChEBI" id="CHEBI:90866"/>
        <dbReference type="ChEBI" id="CHEBI:90867"/>
    </reaction>
    <physiologicalReaction direction="left-to-right" evidence="11">
        <dbReference type="Rhea" id="RHEA:48953"/>
    </physiologicalReaction>
</comment>
<evidence type="ECO:0000256" key="19">
    <source>
        <dbReference type="ARBA" id="ARBA00048921"/>
    </source>
</evidence>
<evidence type="ECO:0000256" key="13">
    <source>
        <dbReference type="ARBA" id="ARBA00048144"/>
    </source>
</evidence>
<dbReference type="InterPro" id="IPR036291">
    <property type="entry name" value="NAD(P)-bd_dom_sf"/>
</dbReference>
<dbReference type="GO" id="GO:0016404">
    <property type="term" value="F:15-hydroxyprostaglandin dehydrogenase (NAD+) activity"/>
    <property type="evidence" value="ECO:0007669"/>
    <property type="project" value="UniProtKB-EC"/>
</dbReference>
<comment type="catalytic activity">
    <reaction evidence="13">
        <text>(11R)-hydroxy-(5Z,8Z,12E,14Z)-eicosatetraenoate + NAD(+) = 11-oxo-(5Z,8Z,12E,14Z)-eicosatetraenoate + NADH + H(+)</text>
        <dbReference type="Rhea" id="RHEA:48640"/>
        <dbReference type="ChEBI" id="CHEBI:15378"/>
        <dbReference type="ChEBI" id="CHEBI:57540"/>
        <dbReference type="ChEBI" id="CHEBI:57945"/>
        <dbReference type="ChEBI" id="CHEBI:78836"/>
        <dbReference type="ChEBI" id="CHEBI:90697"/>
    </reaction>
    <physiologicalReaction direction="left-to-right" evidence="13">
        <dbReference type="Rhea" id="RHEA:48641"/>
    </physiologicalReaction>
</comment>
<dbReference type="InterPro" id="IPR002347">
    <property type="entry name" value="SDR_fam"/>
</dbReference>
<evidence type="ECO:0000256" key="17">
    <source>
        <dbReference type="ARBA" id="ARBA00048611"/>
    </source>
</evidence>
<evidence type="ECO:0000256" key="8">
    <source>
        <dbReference type="ARBA" id="ARBA00045705"/>
    </source>
</evidence>
<comment type="catalytic activity">
    <reaction evidence="21">
        <text>resolvin E1 + NAD(+) = 18-oxo-resolvin E1 + NADH + H(+)</text>
        <dbReference type="Rhea" id="RHEA:49244"/>
        <dbReference type="ChEBI" id="CHEBI:15378"/>
        <dbReference type="ChEBI" id="CHEBI:57540"/>
        <dbReference type="ChEBI" id="CHEBI:57945"/>
        <dbReference type="ChEBI" id="CHEBI:91000"/>
        <dbReference type="ChEBI" id="CHEBI:91001"/>
    </reaction>
    <physiologicalReaction direction="left-to-right" evidence="21">
        <dbReference type="Rhea" id="RHEA:49245"/>
    </physiologicalReaction>
</comment>
<evidence type="ECO:0000256" key="23">
    <source>
        <dbReference type="SAM" id="Phobius"/>
    </source>
</evidence>
<sequence length="304" mass="33262">MGYQIQGNVAIVTGGSQGFGKEFTKLLLKKGAKVAFSDINVEVGRQTESDLQKEFGKENVIFVRADVTNDEDWTSLWDEAEMKLGAVAILVNNAGIGASLGWERNVDIMLKGVGKGTFLALDRMGKNMSGRIINIASIAGIASGFTSKIEVSGYTMAKHGVIGLTRSFPRARPAPFSKYGVKAYALCPWFADTQLLREEISDLSKIERSTKTRVLTVEEVGKSLLTALEKDKDGACYLIFPDVPLIDFPNCNENLFALSVAAGWILKKAGYEPDVIGWPVVLAVGALLLIIFYYIFAILKFMVW</sequence>
<comment type="catalytic activity">
    <reaction evidence="14">
        <text>resolvin D1 + NAD(+) = 17-oxoresolvin D1 + NADH + H(+)</text>
        <dbReference type="Rhea" id="RHEA:50128"/>
        <dbReference type="ChEBI" id="CHEBI:15378"/>
        <dbReference type="ChEBI" id="CHEBI:57540"/>
        <dbReference type="ChEBI" id="CHEBI:57945"/>
        <dbReference type="ChEBI" id="CHEBI:132079"/>
        <dbReference type="ChEBI" id="CHEBI:132081"/>
    </reaction>
    <physiologicalReaction direction="left-to-right" evidence="14">
        <dbReference type="Rhea" id="RHEA:50129"/>
    </physiologicalReaction>
</comment>
<comment type="catalytic activity">
    <reaction evidence="20">
        <text>(15S)-hydroxy-(5Z,8Z,11Z,13E)-eicosatetraenoate + NAD(+) = 15-oxo-(5Z,8Z,11Z,13E)-eicosatetraenoate + NADH + H(+)</text>
        <dbReference type="Rhea" id="RHEA:23260"/>
        <dbReference type="ChEBI" id="CHEBI:15378"/>
        <dbReference type="ChEBI" id="CHEBI:57409"/>
        <dbReference type="ChEBI" id="CHEBI:57410"/>
        <dbReference type="ChEBI" id="CHEBI:57540"/>
        <dbReference type="ChEBI" id="CHEBI:57945"/>
        <dbReference type="EC" id="1.1.1.232"/>
    </reaction>
    <physiologicalReaction direction="left-to-right" evidence="20">
        <dbReference type="Rhea" id="RHEA:23261"/>
    </physiologicalReaction>
</comment>
<keyword evidence="23" id="KW-0472">Membrane</keyword>
<evidence type="ECO:0000256" key="1">
    <source>
        <dbReference type="ARBA" id="ARBA00006484"/>
    </source>
</evidence>
<evidence type="ECO:0000256" key="14">
    <source>
        <dbReference type="ARBA" id="ARBA00048170"/>
    </source>
</evidence>
<dbReference type="EC" id="1.1.1.141" evidence="3"/>
<evidence type="ECO:0000256" key="10">
    <source>
        <dbReference type="ARBA" id="ARBA00047672"/>
    </source>
</evidence>
<dbReference type="PANTHER" id="PTHR44229:SF4">
    <property type="entry name" value="15-HYDROXYPROSTAGLANDIN DEHYDROGENASE [NAD(+)]"/>
    <property type="match status" value="1"/>
</dbReference>
<dbReference type="PANTHER" id="PTHR44229">
    <property type="entry name" value="15-HYDROXYPROSTAGLANDIN DEHYDROGENASE [NAD(+)]"/>
    <property type="match status" value="1"/>
</dbReference>
<evidence type="ECO:0000256" key="5">
    <source>
        <dbReference type="ARBA" id="ARBA00040276"/>
    </source>
</evidence>
<dbReference type="Proteomes" id="UP000318571">
    <property type="component" value="Chromosome 4"/>
</dbReference>
<accession>A0A553NPZ9</accession>
<evidence type="ECO:0000256" key="12">
    <source>
        <dbReference type="ARBA" id="ARBA00048140"/>
    </source>
</evidence>
<proteinExistence type="inferred from homology"/>
<comment type="caution">
    <text evidence="24">The sequence shown here is derived from an EMBL/GenBank/DDBJ whole genome shotgun (WGS) entry which is preliminary data.</text>
</comment>
<comment type="catalytic activity">
    <reaction evidence="9">
        <text>prostaglandin E1 + NAD(+) = 15-oxoprostaglandin E1 + NADH + H(+)</text>
        <dbReference type="Rhea" id="RHEA:16477"/>
        <dbReference type="ChEBI" id="CHEBI:15378"/>
        <dbReference type="ChEBI" id="CHEBI:57397"/>
        <dbReference type="ChEBI" id="CHEBI:57401"/>
        <dbReference type="ChEBI" id="CHEBI:57540"/>
        <dbReference type="ChEBI" id="CHEBI:57945"/>
    </reaction>
    <physiologicalReaction direction="left-to-right" evidence="9">
        <dbReference type="Rhea" id="RHEA:16478"/>
    </physiologicalReaction>
</comment>
<feature type="transmembrane region" description="Helical" evidence="23">
    <location>
        <begin position="276"/>
        <end position="299"/>
    </location>
</feature>
<dbReference type="GO" id="GO:0005737">
    <property type="term" value="C:cytoplasm"/>
    <property type="evidence" value="ECO:0007669"/>
    <property type="project" value="TreeGrafter"/>
</dbReference>
<comment type="catalytic activity">
    <reaction evidence="18">
        <text>prostaglandin E2 + NAD(+) = 15-oxoprostaglandin E2 + NADH + H(+)</text>
        <dbReference type="Rhea" id="RHEA:11876"/>
        <dbReference type="ChEBI" id="CHEBI:15378"/>
        <dbReference type="ChEBI" id="CHEBI:57400"/>
        <dbReference type="ChEBI" id="CHEBI:57540"/>
        <dbReference type="ChEBI" id="CHEBI:57945"/>
        <dbReference type="ChEBI" id="CHEBI:606564"/>
        <dbReference type="EC" id="1.1.1.141"/>
    </reaction>
    <physiologicalReaction direction="left-to-right" evidence="18">
        <dbReference type="Rhea" id="RHEA:11877"/>
    </physiologicalReaction>
</comment>
<evidence type="ECO:0000256" key="7">
    <source>
        <dbReference type="ARBA" id="ARBA00042026"/>
    </source>
</evidence>
<keyword evidence="23" id="KW-1133">Transmembrane helix</keyword>
<comment type="catalytic activity">
    <reaction evidence="10">
        <text>resolvin D1 + NAD(+) = 8-oxoresolvin D1 + NADH + H(+)</text>
        <dbReference type="Rhea" id="RHEA:50124"/>
        <dbReference type="ChEBI" id="CHEBI:15378"/>
        <dbReference type="ChEBI" id="CHEBI:57540"/>
        <dbReference type="ChEBI" id="CHEBI:57945"/>
        <dbReference type="ChEBI" id="CHEBI:132079"/>
        <dbReference type="ChEBI" id="CHEBI:132080"/>
    </reaction>
    <physiologicalReaction direction="left-to-right" evidence="10">
        <dbReference type="Rhea" id="RHEA:50125"/>
    </physiologicalReaction>
</comment>
<dbReference type="STRING" id="6832.A0A553NPZ9"/>
<reference evidence="24 25" key="1">
    <citation type="journal article" date="2018" name="Nat. Ecol. Evol.">
        <title>Genomic signatures of mitonuclear coevolution across populations of Tigriopus californicus.</title>
        <authorList>
            <person name="Barreto F.S."/>
            <person name="Watson E.T."/>
            <person name="Lima T.G."/>
            <person name="Willett C.S."/>
            <person name="Edmands S."/>
            <person name="Li W."/>
            <person name="Burton R.S."/>
        </authorList>
    </citation>
    <scope>NUCLEOTIDE SEQUENCE [LARGE SCALE GENOMIC DNA]</scope>
    <source>
        <strain evidence="24 25">San Diego</strain>
    </source>
</reference>
<comment type="similarity">
    <text evidence="1 22">Belongs to the short-chain dehydrogenases/reductases (SDR) family.</text>
</comment>
<evidence type="ECO:0000313" key="25">
    <source>
        <dbReference type="Proteomes" id="UP000318571"/>
    </source>
</evidence>
<comment type="catalytic activity">
    <reaction evidence="17">
        <text>prostaglandin A1 + NAD(+) = 15-oxo-prostaglandin A1 + NADH + H(+)</text>
        <dbReference type="Rhea" id="RHEA:41263"/>
        <dbReference type="ChEBI" id="CHEBI:15378"/>
        <dbReference type="ChEBI" id="CHEBI:57398"/>
        <dbReference type="ChEBI" id="CHEBI:57540"/>
        <dbReference type="ChEBI" id="CHEBI:57945"/>
        <dbReference type="ChEBI" id="CHEBI:85072"/>
    </reaction>
    <physiologicalReaction direction="left-to-right" evidence="17">
        <dbReference type="Rhea" id="RHEA:41264"/>
    </physiologicalReaction>
</comment>
<name>A0A553NPZ9_TIGCA</name>